<dbReference type="Pfam" id="PF01769">
    <property type="entry name" value="MgtE"/>
    <property type="match status" value="2"/>
</dbReference>
<keyword evidence="8 9" id="KW-0472">Membrane</keyword>
<evidence type="ECO:0000259" key="10">
    <source>
        <dbReference type="Pfam" id="PF01769"/>
    </source>
</evidence>
<feature type="transmembrane region" description="Helical" evidence="9">
    <location>
        <begin position="198"/>
        <end position="217"/>
    </location>
</feature>
<feature type="transmembrane region" description="Helical" evidence="9">
    <location>
        <begin position="131"/>
        <end position="156"/>
    </location>
</feature>
<dbReference type="STRING" id="937775.Metlim_1843"/>
<name>H1YXU5_9EURY</name>
<protein>
    <submittedName>
        <fullName evidence="11">MgtE integral membrane region</fullName>
    </submittedName>
</protein>
<dbReference type="OrthoDB" id="86118at2157"/>
<dbReference type="PANTHER" id="PTHR16228:SF7">
    <property type="entry name" value="SLC41A_MGTE INTEGRAL MEMBRANE DOMAIN-CONTAINING PROTEIN"/>
    <property type="match status" value="1"/>
</dbReference>
<comment type="subcellular location">
    <subcellularLocation>
        <location evidence="1">Membrane</location>
        <topology evidence="1">Multi-pass membrane protein</topology>
    </subcellularLocation>
</comment>
<dbReference type="AlphaFoldDB" id="H1YXU5"/>
<evidence type="ECO:0000256" key="8">
    <source>
        <dbReference type="ARBA" id="ARBA00023136"/>
    </source>
</evidence>
<dbReference type="InterPro" id="IPR036739">
    <property type="entry name" value="SLC41_membr_dom_sf"/>
</dbReference>
<keyword evidence="7" id="KW-0406">Ion transport</keyword>
<dbReference type="SUPFAM" id="SSF161093">
    <property type="entry name" value="MgtE membrane domain-like"/>
    <property type="match status" value="2"/>
</dbReference>
<dbReference type="InterPro" id="IPR045349">
    <property type="entry name" value="SLC41A1-3"/>
</dbReference>
<feature type="transmembrane region" description="Helical" evidence="9">
    <location>
        <begin position="337"/>
        <end position="364"/>
    </location>
</feature>
<keyword evidence="6 9" id="KW-1133">Transmembrane helix</keyword>
<evidence type="ECO:0000313" key="12">
    <source>
        <dbReference type="Proteomes" id="UP000005741"/>
    </source>
</evidence>
<evidence type="ECO:0000256" key="5">
    <source>
        <dbReference type="ARBA" id="ARBA00022842"/>
    </source>
</evidence>
<evidence type="ECO:0000256" key="3">
    <source>
        <dbReference type="ARBA" id="ARBA00022448"/>
    </source>
</evidence>
<evidence type="ECO:0000256" key="6">
    <source>
        <dbReference type="ARBA" id="ARBA00022989"/>
    </source>
</evidence>
<organism evidence="11 12">
    <name type="scientific">Methanoplanus limicola DSM 2279</name>
    <dbReference type="NCBI Taxonomy" id="937775"/>
    <lineage>
        <taxon>Archaea</taxon>
        <taxon>Methanobacteriati</taxon>
        <taxon>Methanobacteriota</taxon>
        <taxon>Stenosarchaea group</taxon>
        <taxon>Methanomicrobia</taxon>
        <taxon>Methanomicrobiales</taxon>
        <taxon>Methanomicrobiaceae</taxon>
        <taxon>Methanoplanus</taxon>
    </lineage>
</organism>
<feature type="transmembrane region" description="Helical" evidence="9">
    <location>
        <begin position="255"/>
        <end position="280"/>
    </location>
</feature>
<accession>H1YXU5</accession>
<gene>
    <name evidence="11" type="ORF">Metlim_1843</name>
</gene>
<dbReference type="InterPro" id="IPR006667">
    <property type="entry name" value="SLC41_membr_dom"/>
</dbReference>
<evidence type="ECO:0000256" key="2">
    <source>
        <dbReference type="ARBA" id="ARBA00009749"/>
    </source>
</evidence>
<keyword evidence="12" id="KW-1185">Reference proteome</keyword>
<comment type="similarity">
    <text evidence="2">Belongs to the SLC41A transporter family.</text>
</comment>
<feature type="transmembrane region" description="Helical" evidence="9">
    <location>
        <begin position="301"/>
        <end position="325"/>
    </location>
</feature>
<proteinExistence type="inferred from homology"/>
<dbReference type="RefSeq" id="WP_004077969.1">
    <property type="nucleotide sequence ID" value="NZ_CM001436.1"/>
</dbReference>
<keyword evidence="4 9" id="KW-0812">Transmembrane</keyword>
<feature type="transmembrane region" description="Helical" evidence="9">
    <location>
        <begin position="12"/>
        <end position="36"/>
    </location>
</feature>
<feature type="transmembrane region" description="Helical" evidence="9">
    <location>
        <begin position="229"/>
        <end position="249"/>
    </location>
</feature>
<evidence type="ECO:0000256" key="1">
    <source>
        <dbReference type="ARBA" id="ARBA00004141"/>
    </source>
</evidence>
<dbReference type="HOGENOM" id="CLU_054505_0_0_2"/>
<reference evidence="11 12" key="1">
    <citation type="submission" date="2011-10" db="EMBL/GenBank/DDBJ databases">
        <title>The Improved High-Quality Draft genome of Methanoplanus limicola DSM 2279.</title>
        <authorList>
            <consortium name="US DOE Joint Genome Institute (JGI-PGF)"/>
            <person name="Lucas S."/>
            <person name="Copeland A."/>
            <person name="Lapidus A."/>
            <person name="Glavina del Rio T."/>
            <person name="Dalin E."/>
            <person name="Tice H."/>
            <person name="Bruce D."/>
            <person name="Goodwin L."/>
            <person name="Pitluck S."/>
            <person name="Peters L."/>
            <person name="Mikhailova N."/>
            <person name="Lu M."/>
            <person name="Kyrpides N."/>
            <person name="Mavromatis K."/>
            <person name="Ivanova N."/>
            <person name="Markowitz V."/>
            <person name="Cheng J.-F."/>
            <person name="Hugenholtz P."/>
            <person name="Woyke T."/>
            <person name="Wu D."/>
            <person name="Wirth R."/>
            <person name="Brambilla E.-M."/>
            <person name="Klenk H.-P."/>
            <person name="Eisen J.A."/>
        </authorList>
    </citation>
    <scope>NUCLEOTIDE SEQUENCE [LARGE SCALE GENOMIC DNA]</scope>
    <source>
        <strain evidence="11 12">DSM 2279</strain>
    </source>
</reference>
<dbReference type="EMBL" id="CM001436">
    <property type="protein sequence ID" value="EHQ35944.1"/>
    <property type="molecule type" value="Genomic_DNA"/>
</dbReference>
<keyword evidence="5" id="KW-0460">Magnesium</keyword>
<dbReference type="GO" id="GO:0008324">
    <property type="term" value="F:monoatomic cation transmembrane transporter activity"/>
    <property type="evidence" value="ECO:0007669"/>
    <property type="project" value="InterPro"/>
</dbReference>
<feature type="transmembrane region" description="Helical" evidence="9">
    <location>
        <begin position="96"/>
        <end position="119"/>
    </location>
</feature>
<dbReference type="Gene3D" id="1.10.357.20">
    <property type="entry name" value="SLC41 divalent cation transporters, integral membrane domain"/>
    <property type="match status" value="2"/>
</dbReference>
<evidence type="ECO:0000256" key="7">
    <source>
        <dbReference type="ARBA" id="ARBA00023065"/>
    </source>
</evidence>
<dbReference type="GO" id="GO:0016020">
    <property type="term" value="C:membrane"/>
    <property type="evidence" value="ECO:0007669"/>
    <property type="project" value="UniProtKB-SubCell"/>
</dbReference>
<feature type="domain" description="SLC41A/MgtE integral membrane" evidence="10">
    <location>
        <begin position="264"/>
        <end position="395"/>
    </location>
</feature>
<evidence type="ECO:0000256" key="9">
    <source>
        <dbReference type="SAM" id="Phobius"/>
    </source>
</evidence>
<dbReference type="Proteomes" id="UP000005741">
    <property type="component" value="Chromosome"/>
</dbReference>
<evidence type="ECO:0000256" key="4">
    <source>
        <dbReference type="ARBA" id="ARBA00022692"/>
    </source>
</evidence>
<sequence length="401" mass="42748">MNLRTAVDFGYCRMILTGLLALLITAFAATAAGIYLGSVRELLALIPGLIVLVPPSINMRGSVTGVLTSRLASSMHLGEFEIDFSKSSVLGYNVRASLYVTTVIAFLLGIVAYVITSFFGLEGITLLDFVLISVISGILSGFLVTGISILITIVSYRKEIDLDMIASPAVTTSGDIITLPALMMTAMLVISLPYEVKYIAGIAVLLISLFCLFMSFKSSVDIAEITREILPLLAILSVVGTFAGITYAVDMEELIAFSVFLVLIPPFTGGCGSIGGILCSRLATGMHMGEIPYNSKPGKEIFGYFSVTYLYAVILLPLMAVIAHYSALLFSMDSPGLLIIIEISLIAGLIVVTFVNLIGYATAVFSFKKGFDPDNFGIPVITSFIDLAGATMLVSVINLLL</sequence>
<evidence type="ECO:0000313" key="11">
    <source>
        <dbReference type="EMBL" id="EHQ35944.1"/>
    </source>
</evidence>
<feature type="transmembrane region" description="Helical" evidence="9">
    <location>
        <begin position="168"/>
        <end position="192"/>
    </location>
</feature>
<dbReference type="PANTHER" id="PTHR16228">
    <property type="entry name" value="DIVALENT CATION TRANSPORTER SOLUTE CARRIER FAMILY 41"/>
    <property type="match status" value="1"/>
</dbReference>
<dbReference type="InParanoid" id="H1YXU5"/>
<feature type="domain" description="SLC41A/MgtE integral membrane" evidence="10">
    <location>
        <begin position="53"/>
        <end position="184"/>
    </location>
</feature>
<keyword evidence="3" id="KW-0813">Transport</keyword>